<feature type="repeat" description="PPR" evidence="2">
    <location>
        <begin position="191"/>
        <end position="225"/>
    </location>
</feature>
<evidence type="ECO:0000313" key="3">
    <source>
        <dbReference type="EMBL" id="KAJ4954711.1"/>
    </source>
</evidence>
<reference evidence="3" key="1">
    <citation type="journal article" date="2023" name="Plant J.">
        <title>The genome of the king protea, Protea cynaroides.</title>
        <authorList>
            <person name="Chang J."/>
            <person name="Duong T.A."/>
            <person name="Schoeman C."/>
            <person name="Ma X."/>
            <person name="Roodt D."/>
            <person name="Barker N."/>
            <person name="Li Z."/>
            <person name="Van de Peer Y."/>
            <person name="Mizrachi E."/>
        </authorList>
    </citation>
    <scope>NUCLEOTIDE SEQUENCE</scope>
    <source>
        <tissue evidence="3">Young leaves</tissue>
    </source>
</reference>
<dbReference type="Gene3D" id="1.25.40.10">
    <property type="entry name" value="Tetratricopeptide repeat domain"/>
    <property type="match status" value="3"/>
</dbReference>
<dbReference type="PROSITE" id="PS51375">
    <property type="entry name" value="PPR"/>
    <property type="match status" value="6"/>
</dbReference>
<evidence type="ECO:0000256" key="1">
    <source>
        <dbReference type="ARBA" id="ARBA00022737"/>
    </source>
</evidence>
<dbReference type="InterPro" id="IPR011990">
    <property type="entry name" value="TPR-like_helical_dom_sf"/>
</dbReference>
<evidence type="ECO:0000256" key="2">
    <source>
        <dbReference type="PROSITE-ProRule" id="PRU00708"/>
    </source>
</evidence>
<dbReference type="FunFam" id="1.25.40.10:FF:000090">
    <property type="entry name" value="Pentatricopeptide repeat-containing protein, chloroplastic"/>
    <property type="match status" value="1"/>
</dbReference>
<dbReference type="NCBIfam" id="TIGR00756">
    <property type="entry name" value="PPR"/>
    <property type="match status" value="8"/>
</dbReference>
<dbReference type="PANTHER" id="PTHR47926">
    <property type="entry name" value="PENTATRICOPEPTIDE REPEAT-CONTAINING PROTEIN"/>
    <property type="match status" value="1"/>
</dbReference>
<dbReference type="OrthoDB" id="185373at2759"/>
<keyword evidence="4" id="KW-1185">Reference proteome</keyword>
<dbReference type="InterPro" id="IPR002885">
    <property type="entry name" value="PPR_rpt"/>
</dbReference>
<keyword evidence="1" id="KW-0677">Repeat</keyword>
<organism evidence="3 4">
    <name type="scientific">Protea cynaroides</name>
    <dbReference type="NCBI Taxonomy" id="273540"/>
    <lineage>
        <taxon>Eukaryota</taxon>
        <taxon>Viridiplantae</taxon>
        <taxon>Streptophyta</taxon>
        <taxon>Embryophyta</taxon>
        <taxon>Tracheophyta</taxon>
        <taxon>Spermatophyta</taxon>
        <taxon>Magnoliopsida</taxon>
        <taxon>Proteales</taxon>
        <taxon>Proteaceae</taxon>
        <taxon>Protea</taxon>
    </lineage>
</organism>
<feature type="repeat" description="PPR" evidence="2">
    <location>
        <begin position="28"/>
        <end position="62"/>
    </location>
</feature>
<dbReference type="FunFam" id="1.25.40.10:FF:000344">
    <property type="entry name" value="Pentatricopeptide repeat-containing protein"/>
    <property type="match status" value="1"/>
</dbReference>
<dbReference type="Proteomes" id="UP001141806">
    <property type="component" value="Unassembled WGS sequence"/>
</dbReference>
<dbReference type="Pfam" id="PF01535">
    <property type="entry name" value="PPR"/>
    <property type="match status" value="2"/>
</dbReference>
<feature type="repeat" description="PPR" evidence="2">
    <location>
        <begin position="358"/>
        <end position="392"/>
    </location>
</feature>
<evidence type="ECO:0008006" key="5">
    <source>
        <dbReference type="Google" id="ProtNLM"/>
    </source>
</evidence>
<feature type="repeat" description="PPR" evidence="2">
    <location>
        <begin position="129"/>
        <end position="163"/>
    </location>
</feature>
<dbReference type="InterPro" id="IPR046960">
    <property type="entry name" value="PPR_At4g14850-like_plant"/>
</dbReference>
<dbReference type="GO" id="GO:0003723">
    <property type="term" value="F:RNA binding"/>
    <property type="evidence" value="ECO:0007669"/>
    <property type="project" value="InterPro"/>
</dbReference>
<dbReference type="Pfam" id="PF13041">
    <property type="entry name" value="PPR_2"/>
    <property type="match status" value="3"/>
</dbReference>
<dbReference type="Pfam" id="PF20431">
    <property type="entry name" value="E_motif"/>
    <property type="match status" value="1"/>
</dbReference>
<dbReference type="EMBL" id="JAMYWD010000011">
    <property type="protein sequence ID" value="KAJ4954711.1"/>
    <property type="molecule type" value="Genomic_DNA"/>
</dbReference>
<accession>A0A9Q0GV25</accession>
<sequence>MARLITGLIRTGKARLASFVFNHVDCRIGFVWNTTIRGYSCNGSFGEAIAFYARMRCHRFEPHCLNLPFVLKSCAVLKALSHGEQIHTDVVKLGFVSDVFVQTALLNMYVKCCRMEAAVQVFDAMTVKNVVSWTAIIAGYCKHGLVEQAQKLFCDMPVRNVVSWNTMIDGLAQFGDMETALRYFNSMPWRNAVSWTIMISGFSRAGDVASARLLFDKMVEREVVAWTAMITCYVQNGQPGEAIKLFHEMLATDVEVDEVTMLVVISAAAQLGSVDLCVWVENYISEVGLESDIRVQNAAINMYVQSGSINKAIDIFNEIPKKDVVSYNSMITGHAIHGDAESAISLFSMMIAAKVQPNSITFTGILTACSRGGFMDEGLRYFYFMLKLGYIEPKVEHYACMVDLLGRAGHLNEAHNLIFSMPIRPEPSTWGALLGACRIHGNLALAEVVAQRLFEIEPGNPGNYAILANMYAERKMWDAANKVREMMKEKGLLKTSGTSWAEVSNALLI</sequence>
<feature type="repeat" description="PPR" evidence="2">
    <location>
        <begin position="323"/>
        <end position="357"/>
    </location>
</feature>
<name>A0A9Q0GV25_9MAGN</name>
<evidence type="ECO:0000313" key="4">
    <source>
        <dbReference type="Proteomes" id="UP001141806"/>
    </source>
</evidence>
<dbReference type="Pfam" id="PF12854">
    <property type="entry name" value="PPR_1"/>
    <property type="match status" value="1"/>
</dbReference>
<dbReference type="GO" id="GO:0009451">
    <property type="term" value="P:RNA modification"/>
    <property type="evidence" value="ECO:0007669"/>
    <property type="project" value="InterPro"/>
</dbReference>
<dbReference type="AlphaFoldDB" id="A0A9Q0GV25"/>
<feature type="repeat" description="PPR" evidence="2">
    <location>
        <begin position="460"/>
        <end position="494"/>
    </location>
</feature>
<dbReference type="InterPro" id="IPR046848">
    <property type="entry name" value="E_motif"/>
</dbReference>
<dbReference type="SUPFAM" id="SSF48452">
    <property type="entry name" value="TPR-like"/>
    <property type="match status" value="1"/>
</dbReference>
<proteinExistence type="predicted"/>
<gene>
    <name evidence="3" type="ORF">NE237_011494</name>
</gene>
<comment type="caution">
    <text evidence="3">The sequence shown here is derived from an EMBL/GenBank/DDBJ whole genome shotgun (WGS) entry which is preliminary data.</text>
</comment>
<protein>
    <recommendedName>
        <fullName evidence="5">Pentatricopeptide repeat-containing protein</fullName>
    </recommendedName>
</protein>